<evidence type="ECO:0000313" key="2">
    <source>
        <dbReference type="EMBL" id="KAF5326607.1"/>
    </source>
</evidence>
<evidence type="ECO:0000313" key="3">
    <source>
        <dbReference type="Proteomes" id="UP000541558"/>
    </source>
</evidence>
<organism evidence="2 3">
    <name type="scientific">Ephemerocybe angulata</name>
    <dbReference type="NCBI Taxonomy" id="980116"/>
    <lineage>
        <taxon>Eukaryota</taxon>
        <taxon>Fungi</taxon>
        <taxon>Dikarya</taxon>
        <taxon>Basidiomycota</taxon>
        <taxon>Agaricomycotina</taxon>
        <taxon>Agaricomycetes</taxon>
        <taxon>Agaricomycetidae</taxon>
        <taxon>Agaricales</taxon>
        <taxon>Agaricineae</taxon>
        <taxon>Psathyrellaceae</taxon>
        <taxon>Ephemerocybe</taxon>
    </lineage>
</organism>
<name>A0A8H5F7P3_9AGAR</name>
<feature type="domain" description="YCII-related" evidence="1">
    <location>
        <begin position="37"/>
        <end position="118"/>
    </location>
</feature>
<dbReference type="PANTHER" id="PTHR33606:SF3">
    <property type="entry name" value="PROTEIN YCII"/>
    <property type="match status" value="1"/>
</dbReference>
<dbReference type="Gene3D" id="3.30.70.1060">
    <property type="entry name" value="Dimeric alpha+beta barrel"/>
    <property type="match status" value="1"/>
</dbReference>
<dbReference type="SUPFAM" id="SSF54909">
    <property type="entry name" value="Dimeric alpha+beta barrel"/>
    <property type="match status" value="1"/>
</dbReference>
<dbReference type="InterPro" id="IPR011008">
    <property type="entry name" value="Dimeric_a/b-barrel"/>
</dbReference>
<dbReference type="OrthoDB" id="5519740at2759"/>
<evidence type="ECO:0000259" key="1">
    <source>
        <dbReference type="Pfam" id="PF03795"/>
    </source>
</evidence>
<dbReference type="InterPro" id="IPR005545">
    <property type="entry name" value="YCII"/>
</dbReference>
<gene>
    <name evidence="2" type="ORF">D9611_000086</name>
</gene>
<comment type="caution">
    <text evidence="2">The sequence shown here is derived from an EMBL/GenBank/DDBJ whole genome shotgun (WGS) entry which is preliminary data.</text>
</comment>
<sequence length="133" mass="14931">MFRYIPRTIRPLQSPIARMSSQAQPPRQLFFVYAPDKAEEGTFERRMSVRPKHLETAKERSAQGLVRLGGGLMTPESIESADAPKKLIGSTFIFQAASLEEVKKLVEEDIYYTSGVWDAEKLVILPFAAATMP</sequence>
<keyword evidence="3" id="KW-1185">Reference proteome</keyword>
<dbReference type="Proteomes" id="UP000541558">
    <property type="component" value="Unassembled WGS sequence"/>
</dbReference>
<proteinExistence type="predicted"/>
<reference evidence="2 3" key="1">
    <citation type="journal article" date="2020" name="ISME J.">
        <title>Uncovering the hidden diversity of litter-decomposition mechanisms in mushroom-forming fungi.</title>
        <authorList>
            <person name="Floudas D."/>
            <person name="Bentzer J."/>
            <person name="Ahren D."/>
            <person name="Johansson T."/>
            <person name="Persson P."/>
            <person name="Tunlid A."/>
        </authorList>
    </citation>
    <scope>NUCLEOTIDE SEQUENCE [LARGE SCALE GENOMIC DNA]</scope>
    <source>
        <strain evidence="2 3">CBS 175.51</strain>
    </source>
</reference>
<dbReference type="EMBL" id="JAACJK010000163">
    <property type="protein sequence ID" value="KAF5326607.1"/>
    <property type="molecule type" value="Genomic_DNA"/>
</dbReference>
<protein>
    <recommendedName>
        <fullName evidence="1">YCII-related domain-containing protein</fullName>
    </recommendedName>
</protein>
<accession>A0A8H5F7P3</accession>
<dbReference type="AlphaFoldDB" id="A0A8H5F7P3"/>
<dbReference type="Pfam" id="PF03795">
    <property type="entry name" value="YCII"/>
    <property type="match status" value="1"/>
</dbReference>
<dbReference type="PANTHER" id="PTHR33606">
    <property type="entry name" value="PROTEIN YCII"/>
    <property type="match status" value="1"/>
</dbReference>
<dbReference type="InterPro" id="IPR051807">
    <property type="entry name" value="Sec-metab_biosynth-assoc"/>
</dbReference>